<evidence type="ECO:0000256" key="2">
    <source>
        <dbReference type="ARBA" id="ARBA00022692"/>
    </source>
</evidence>
<reference evidence="6" key="1">
    <citation type="submission" date="2018-06" db="EMBL/GenBank/DDBJ databases">
        <authorList>
            <person name="Zhirakovskaya E."/>
        </authorList>
    </citation>
    <scope>NUCLEOTIDE SEQUENCE</scope>
</reference>
<keyword evidence="4 5" id="KW-0472">Membrane</keyword>
<evidence type="ECO:0000256" key="1">
    <source>
        <dbReference type="ARBA" id="ARBA00004141"/>
    </source>
</evidence>
<dbReference type="GO" id="GO:0016020">
    <property type="term" value="C:membrane"/>
    <property type="evidence" value="ECO:0007669"/>
    <property type="project" value="UniProtKB-SubCell"/>
</dbReference>
<keyword evidence="2 5" id="KW-0812">Transmembrane</keyword>
<sequence length="84" mass="9317">MDWIEIIGLVGAFLSSITFIPQVYLAWKSRSVGDLSLGMILIVITSTVVWLVYGVALMLWPVIIANAIIFLLATLLMGFKLTFK</sequence>
<proteinExistence type="predicted"/>
<evidence type="ECO:0000256" key="3">
    <source>
        <dbReference type="ARBA" id="ARBA00022989"/>
    </source>
</evidence>
<gene>
    <name evidence="6" type="ORF">MNBD_BACTEROID06-268</name>
</gene>
<keyword evidence="3 5" id="KW-1133">Transmembrane helix</keyword>
<comment type="subcellular location">
    <subcellularLocation>
        <location evidence="1">Membrane</location>
        <topology evidence="1">Multi-pass membrane protein</topology>
    </subcellularLocation>
</comment>
<evidence type="ECO:0008006" key="7">
    <source>
        <dbReference type="Google" id="ProtNLM"/>
    </source>
</evidence>
<organism evidence="6">
    <name type="scientific">hydrothermal vent metagenome</name>
    <dbReference type="NCBI Taxonomy" id="652676"/>
    <lineage>
        <taxon>unclassified sequences</taxon>
        <taxon>metagenomes</taxon>
        <taxon>ecological metagenomes</taxon>
    </lineage>
</organism>
<dbReference type="Pfam" id="PF04193">
    <property type="entry name" value="PQ-loop"/>
    <property type="match status" value="1"/>
</dbReference>
<accession>A0A3B0V2N0</accession>
<evidence type="ECO:0000313" key="6">
    <source>
        <dbReference type="EMBL" id="VAW26236.1"/>
    </source>
</evidence>
<dbReference type="InterPro" id="IPR006603">
    <property type="entry name" value="PQ-loop_rpt"/>
</dbReference>
<dbReference type="Gene3D" id="1.20.1280.290">
    <property type="match status" value="1"/>
</dbReference>
<feature type="transmembrane region" description="Helical" evidence="5">
    <location>
        <begin position="6"/>
        <end position="27"/>
    </location>
</feature>
<dbReference type="EMBL" id="UOES01000078">
    <property type="protein sequence ID" value="VAW26236.1"/>
    <property type="molecule type" value="Genomic_DNA"/>
</dbReference>
<name>A0A3B0V2N0_9ZZZZ</name>
<protein>
    <recommendedName>
        <fullName evidence="7">PQ loop repeat</fullName>
    </recommendedName>
</protein>
<feature type="transmembrane region" description="Helical" evidence="5">
    <location>
        <begin position="34"/>
        <end position="53"/>
    </location>
</feature>
<evidence type="ECO:0000256" key="4">
    <source>
        <dbReference type="ARBA" id="ARBA00023136"/>
    </source>
</evidence>
<feature type="transmembrane region" description="Helical" evidence="5">
    <location>
        <begin position="59"/>
        <end position="79"/>
    </location>
</feature>
<dbReference type="AlphaFoldDB" id="A0A3B0V2N0"/>
<evidence type="ECO:0000256" key="5">
    <source>
        <dbReference type="SAM" id="Phobius"/>
    </source>
</evidence>